<comment type="caution">
    <text evidence="1">The sequence shown here is derived from an EMBL/GenBank/DDBJ whole genome shotgun (WGS) entry which is preliminary data.</text>
</comment>
<dbReference type="RefSeq" id="WP_204039821.1">
    <property type="nucleotide sequence ID" value="NZ_BOOA01000007.1"/>
</dbReference>
<protein>
    <submittedName>
        <fullName evidence="1">Uncharacterized protein</fullName>
    </submittedName>
</protein>
<evidence type="ECO:0000313" key="2">
    <source>
        <dbReference type="Proteomes" id="UP000640052"/>
    </source>
</evidence>
<accession>A0A919Q6T9</accession>
<dbReference type="Proteomes" id="UP000640052">
    <property type="component" value="Unassembled WGS sequence"/>
</dbReference>
<evidence type="ECO:0000313" key="1">
    <source>
        <dbReference type="EMBL" id="GIH23003.1"/>
    </source>
</evidence>
<keyword evidence="2" id="KW-1185">Reference proteome</keyword>
<organism evidence="1 2">
    <name type="scientific">Acrocarpospora phusangensis</name>
    <dbReference type="NCBI Taxonomy" id="1070424"/>
    <lineage>
        <taxon>Bacteria</taxon>
        <taxon>Bacillati</taxon>
        <taxon>Actinomycetota</taxon>
        <taxon>Actinomycetes</taxon>
        <taxon>Streptosporangiales</taxon>
        <taxon>Streptosporangiaceae</taxon>
        <taxon>Acrocarpospora</taxon>
    </lineage>
</organism>
<gene>
    <name evidence="1" type="ORF">Aph01nite_13130</name>
</gene>
<proteinExistence type="predicted"/>
<dbReference type="EMBL" id="BOOA01000007">
    <property type="protein sequence ID" value="GIH23003.1"/>
    <property type="molecule type" value="Genomic_DNA"/>
</dbReference>
<dbReference type="AlphaFoldDB" id="A0A919Q6T9"/>
<name>A0A919Q6T9_9ACTN</name>
<sequence length="249" mass="25910">MPKGPGFGDRLFVSGYDFANDIGSISRIGGGPAPLIVTGIDKEGQERIGGKIDGEIALQAFFNPDEGRAHPVFSALPTGDQVLSYCRGTTLGNPGAGLVAKQIDYPGNRAADGMFTFDVSSLAAAGFGVEWGRQGTPGARTDTEATDGDSIDDGAATEFGLSAYLHVFDLDGDDVTIGIEESSDDGGADSWAAVVGGEFAEVTASHSYERISTAADLTVERYLRVVSSGTFTSVSFAVLIVRHLTAPEF</sequence>
<reference evidence="1" key="1">
    <citation type="submission" date="2021-01" db="EMBL/GenBank/DDBJ databases">
        <title>Whole genome shotgun sequence of Acrocarpospora phusangensis NBRC 108782.</title>
        <authorList>
            <person name="Komaki H."/>
            <person name="Tamura T."/>
        </authorList>
    </citation>
    <scope>NUCLEOTIDE SEQUENCE</scope>
    <source>
        <strain evidence="1">NBRC 108782</strain>
    </source>
</reference>